<keyword evidence="4" id="KW-1185">Reference proteome</keyword>
<reference evidence="3 4" key="1">
    <citation type="submission" date="2016-10" db="EMBL/GenBank/DDBJ databases">
        <authorList>
            <person name="de Groot N.N."/>
        </authorList>
    </citation>
    <scope>NUCLEOTIDE SEQUENCE [LARGE SCALE GENOMIC DNA]</scope>
    <source>
        <strain evidence="3 4">DSM 21668</strain>
    </source>
</reference>
<evidence type="ECO:0000313" key="3">
    <source>
        <dbReference type="EMBL" id="SDL55932.1"/>
    </source>
</evidence>
<proteinExistence type="predicted"/>
<dbReference type="EMBL" id="FNGS01000002">
    <property type="protein sequence ID" value="SDL55932.1"/>
    <property type="molecule type" value="Genomic_DNA"/>
</dbReference>
<dbReference type="RefSeq" id="WP_093199092.1">
    <property type="nucleotide sequence ID" value="NZ_FNGS01000002.1"/>
</dbReference>
<dbReference type="AlphaFoldDB" id="A0A1G9L1T0"/>
<evidence type="ECO:0000313" key="4">
    <source>
        <dbReference type="Proteomes" id="UP000198901"/>
    </source>
</evidence>
<dbReference type="InterPro" id="IPR025665">
    <property type="entry name" value="Beta-barrel_OMP_2"/>
</dbReference>
<keyword evidence="1" id="KW-0732">Signal</keyword>
<sequence length="230" mass="25688">MKKCLVLMGILWATAISTYAQRNVPFFQLGIKGGTNLSQLKTGDFLANGQYNGQTLRENLEQSWATRAGFVGGIYMRFGRRIFIQPEVLYSGKGGSYTVQVLDDQGNPVGSPQQVKVKTENIDVPVLLGLRLGPLRLNAGPVASFVINTNESIKEAITKYTNEDWHDTFNQATWGYQLGGGVDIGKFNIDVRYENSVSNLRFVQIDTPNGENPFRQKTKNWQVTLGMRLF</sequence>
<protein>
    <submittedName>
        <fullName evidence="3">Outer membrane protein beta-barrel domain-containing protein</fullName>
    </submittedName>
</protein>
<accession>A0A1G9L1T0</accession>
<feature type="domain" description="Outer membrane protein beta-barrel" evidence="2">
    <location>
        <begin position="25"/>
        <end position="200"/>
    </location>
</feature>
<dbReference type="STRING" id="563176.SAMN04488090_1217"/>
<evidence type="ECO:0000256" key="1">
    <source>
        <dbReference type="SAM" id="SignalP"/>
    </source>
</evidence>
<dbReference type="Proteomes" id="UP000198901">
    <property type="component" value="Unassembled WGS sequence"/>
</dbReference>
<organism evidence="3 4">
    <name type="scientific">Siphonobacter aquaeclarae</name>
    <dbReference type="NCBI Taxonomy" id="563176"/>
    <lineage>
        <taxon>Bacteria</taxon>
        <taxon>Pseudomonadati</taxon>
        <taxon>Bacteroidota</taxon>
        <taxon>Cytophagia</taxon>
        <taxon>Cytophagales</taxon>
        <taxon>Cytophagaceae</taxon>
        <taxon>Siphonobacter</taxon>
    </lineage>
</organism>
<name>A0A1G9L1T0_9BACT</name>
<evidence type="ECO:0000259" key="2">
    <source>
        <dbReference type="Pfam" id="PF13568"/>
    </source>
</evidence>
<feature type="chain" id="PRO_5011707383" evidence="1">
    <location>
        <begin position="21"/>
        <end position="230"/>
    </location>
</feature>
<feature type="signal peptide" evidence="1">
    <location>
        <begin position="1"/>
        <end position="20"/>
    </location>
</feature>
<dbReference type="OrthoDB" id="1001536at2"/>
<gene>
    <name evidence="3" type="ORF">SAMN04488090_1217</name>
</gene>
<dbReference type="Pfam" id="PF13568">
    <property type="entry name" value="OMP_b-brl_2"/>
    <property type="match status" value="1"/>
</dbReference>